<reference evidence="14 15" key="1">
    <citation type="submission" date="2018-11" db="EMBL/GenBank/DDBJ databases">
        <authorList>
            <person name="Lopez-Roques C."/>
            <person name="Donnadieu C."/>
            <person name="Bouchez O."/>
            <person name="Klopp C."/>
            <person name="Cabau C."/>
            <person name="Zahm M."/>
        </authorList>
    </citation>
    <scope>NUCLEOTIDE SEQUENCE [LARGE SCALE GENOMIC DNA]</scope>
    <source>
        <strain evidence="14">RS831</strain>
        <tissue evidence="14">Whole body</tissue>
    </source>
</reference>
<keyword evidence="15" id="KW-1185">Reference proteome</keyword>
<feature type="transmembrane region" description="Helical" evidence="12">
    <location>
        <begin position="283"/>
        <end position="303"/>
    </location>
</feature>
<accession>A0A3S2UQX3</accession>
<evidence type="ECO:0000256" key="4">
    <source>
        <dbReference type="ARBA" id="ARBA00022729"/>
    </source>
</evidence>
<keyword evidence="3 12" id="KW-0812">Transmembrane</keyword>
<feature type="region of interest" description="Disordered" evidence="11">
    <location>
        <begin position="256"/>
        <end position="279"/>
    </location>
</feature>
<dbReference type="GO" id="GO:0007166">
    <property type="term" value="P:cell surface receptor signaling pathway"/>
    <property type="evidence" value="ECO:0007669"/>
    <property type="project" value="TreeGrafter"/>
</dbReference>
<keyword evidence="5 12" id="KW-1133">Transmembrane helix</keyword>
<dbReference type="GO" id="GO:0006955">
    <property type="term" value="P:immune response"/>
    <property type="evidence" value="ECO:0007669"/>
    <property type="project" value="TreeGrafter"/>
</dbReference>
<dbReference type="OrthoDB" id="9942764at2759"/>
<name>A0A3S2UQX3_ORYJA</name>
<dbReference type="InterPro" id="IPR036179">
    <property type="entry name" value="Ig-like_dom_sf"/>
</dbReference>
<dbReference type="GO" id="GO:0042130">
    <property type="term" value="P:negative regulation of T cell proliferation"/>
    <property type="evidence" value="ECO:0007669"/>
    <property type="project" value="TreeGrafter"/>
</dbReference>
<keyword evidence="10" id="KW-0393">Immunoglobulin domain</keyword>
<dbReference type="InterPro" id="IPR053896">
    <property type="entry name" value="BTN3A2-like_Ig-C"/>
</dbReference>
<dbReference type="EMBL" id="CM012437">
    <property type="protein sequence ID" value="RVE76335.1"/>
    <property type="molecule type" value="Genomic_DNA"/>
</dbReference>
<dbReference type="Gene3D" id="2.60.40.10">
    <property type="entry name" value="Immunoglobulins"/>
    <property type="match status" value="2"/>
</dbReference>
<dbReference type="PANTHER" id="PTHR25466:SF14">
    <property type="entry name" value="BUTYROPHILIN SUBFAMILY 2 MEMBER A2-LIKE-RELATED"/>
    <property type="match status" value="1"/>
</dbReference>
<proteinExistence type="predicted"/>
<evidence type="ECO:0000256" key="9">
    <source>
        <dbReference type="ARBA" id="ARBA00023180"/>
    </source>
</evidence>
<dbReference type="Proteomes" id="UP000283210">
    <property type="component" value="Chromosome 1"/>
</dbReference>
<sequence>MFDSRISNRSVAAVPVEELVRSRNMASSGTIVRMIYAFGITVGFADSSLMMECDKTKMGHFGQQTLLNCVIKQQDVEVRVVSWRKLGLEDPLLFFQETLKTPVNGFRFADPSRSPKNMNVSLLIDNTKVEDEGEYECLVVTTGGEGMITTHLNVKAKYSQPTIKETEETQVLNAERTLICESFGGYPEGKLRWFDVDDKDWTKSSNTTITKMDSGLFKISSRLPLLSGSALEKCSCKVYDSNGAEENEVSYEISKSSFRGEIRRPSTTPPMDPNGDGPNETKVIAPLVVIGSLIVGLLLVLLYRRRNQKMRRPSTAPLMGHHEHVETQDPDVETGDPEDDAQ</sequence>
<evidence type="ECO:0000256" key="6">
    <source>
        <dbReference type="ARBA" id="ARBA00023136"/>
    </source>
</evidence>
<dbReference type="GO" id="GO:0009897">
    <property type="term" value="C:external side of plasma membrane"/>
    <property type="evidence" value="ECO:0007669"/>
    <property type="project" value="TreeGrafter"/>
</dbReference>
<dbReference type="InterPro" id="IPR013106">
    <property type="entry name" value="Ig_V-set"/>
</dbReference>
<feature type="compositionally biased region" description="Acidic residues" evidence="11">
    <location>
        <begin position="328"/>
        <end position="342"/>
    </location>
</feature>
<dbReference type="InterPro" id="IPR051713">
    <property type="entry name" value="T-cell_Activation_Regulation"/>
</dbReference>
<dbReference type="GO" id="GO:0042102">
    <property type="term" value="P:positive regulation of T cell proliferation"/>
    <property type="evidence" value="ECO:0007669"/>
    <property type="project" value="TreeGrafter"/>
</dbReference>
<dbReference type="Pfam" id="PF22705">
    <property type="entry name" value="C2-set_3"/>
    <property type="match status" value="1"/>
</dbReference>
<dbReference type="InterPro" id="IPR013783">
    <property type="entry name" value="Ig-like_fold"/>
</dbReference>
<evidence type="ECO:0000256" key="5">
    <source>
        <dbReference type="ARBA" id="ARBA00022989"/>
    </source>
</evidence>
<evidence type="ECO:0000256" key="2">
    <source>
        <dbReference type="ARBA" id="ARBA00022475"/>
    </source>
</evidence>
<evidence type="ECO:0000256" key="12">
    <source>
        <dbReference type="SAM" id="Phobius"/>
    </source>
</evidence>
<dbReference type="PANTHER" id="PTHR25466">
    <property type="entry name" value="T-LYMPHOCYTE ACTIVATION ANTIGEN"/>
    <property type="match status" value="1"/>
</dbReference>
<dbReference type="PROSITE" id="PS50835">
    <property type="entry name" value="IG_LIKE"/>
    <property type="match status" value="2"/>
</dbReference>
<reference evidence="14 15" key="2">
    <citation type="submission" date="2019-01" db="EMBL/GenBank/DDBJ databases">
        <title>A chromosome length genome reference of the Java medaka (oryzias javanicus).</title>
        <authorList>
            <person name="Herpin A."/>
            <person name="Takehana Y."/>
            <person name="Naruse K."/>
            <person name="Ansai S."/>
            <person name="Kawaguchi M."/>
        </authorList>
    </citation>
    <scope>NUCLEOTIDE SEQUENCE [LARGE SCALE GENOMIC DNA]</scope>
    <source>
        <strain evidence="14">RS831</strain>
        <tissue evidence="14">Whole body</tissue>
    </source>
</reference>
<evidence type="ECO:0000313" key="15">
    <source>
        <dbReference type="Proteomes" id="UP000283210"/>
    </source>
</evidence>
<keyword evidence="6 12" id="KW-0472">Membrane</keyword>
<gene>
    <name evidence="14" type="ORF">OJAV_G00008480</name>
</gene>
<feature type="domain" description="Ig-like" evidence="13">
    <location>
        <begin position="62"/>
        <end position="155"/>
    </location>
</feature>
<evidence type="ECO:0000256" key="1">
    <source>
        <dbReference type="ARBA" id="ARBA00004251"/>
    </source>
</evidence>
<evidence type="ECO:0000256" key="8">
    <source>
        <dbReference type="ARBA" id="ARBA00023170"/>
    </source>
</evidence>
<dbReference type="InterPro" id="IPR003599">
    <property type="entry name" value="Ig_sub"/>
</dbReference>
<dbReference type="InterPro" id="IPR007110">
    <property type="entry name" value="Ig-like_dom"/>
</dbReference>
<protein>
    <recommendedName>
        <fullName evidence="13">Ig-like domain-containing protein</fullName>
    </recommendedName>
</protein>
<dbReference type="GO" id="GO:0071222">
    <property type="term" value="P:cellular response to lipopolysaccharide"/>
    <property type="evidence" value="ECO:0007669"/>
    <property type="project" value="TreeGrafter"/>
</dbReference>
<comment type="subcellular location">
    <subcellularLocation>
        <location evidence="1">Cell membrane</location>
        <topology evidence="1">Single-pass type I membrane protein</topology>
    </subcellularLocation>
</comment>
<evidence type="ECO:0000256" key="10">
    <source>
        <dbReference type="ARBA" id="ARBA00023319"/>
    </source>
</evidence>
<evidence type="ECO:0000313" key="14">
    <source>
        <dbReference type="EMBL" id="RVE76335.1"/>
    </source>
</evidence>
<organism evidence="14 15">
    <name type="scientific">Oryzias javanicus</name>
    <name type="common">Javanese ricefish</name>
    <name type="synonym">Aplocheilus javanicus</name>
    <dbReference type="NCBI Taxonomy" id="123683"/>
    <lineage>
        <taxon>Eukaryota</taxon>
        <taxon>Metazoa</taxon>
        <taxon>Chordata</taxon>
        <taxon>Craniata</taxon>
        <taxon>Vertebrata</taxon>
        <taxon>Euteleostomi</taxon>
        <taxon>Actinopterygii</taxon>
        <taxon>Neopterygii</taxon>
        <taxon>Teleostei</taxon>
        <taxon>Neoteleostei</taxon>
        <taxon>Acanthomorphata</taxon>
        <taxon>Ovalentaria</taxon>
        <taxon>Atherinomorphae</taxon>
        <taxon>Beloniformes</taxon>
        <taxon>Adrianichthyidae</taxon>
        <taxon>Oryziinae</taxon>
        <taxon>Oryzias</taxon>
    </lineage>
</organism>
<feature type="domain" description="Ig-like" evidence="13">
    <location>
        <begin position="161"/>
        <end position="250"/>
    </location>
</feature>
<keyword evidence="2" id="KW-1003">Cell membrane</keyword>
<keyword evidence="7" id="KW-1015">Disulfide bond</keyword>
<dbReference type="SMART" id="SM00409">
    <property type="entry name" value="IG"/>
    <property type="match status" value="1"/>
</dbReference>
<keyword evidence="4" id="KW-0732">Signal</keyword>
<evidence type="ECO:0000256" key="7">
    <source>
        <dbReference type="ARBA" id="ARBA00023157"/>
    </source>
</evidence>
<keyword evidence="9" id="KW-0325">Glycoprotein</keyword>
<evidence type="ECO:0000256" key="3">
    <source>
        <dbReference type="ARBA" id="ARBA00022692"/>
    </source>
</evidence>
<dbReference type="SUPFAM" id="SSF48726">
    <property type="entry name" value="Immunoglobulin"/>
    <property type="match status" value="2"/>
</dbReference>
<evidence type="ECO:0000259" key="13">
    <source>
        <dbReference type="PROSITE" id="PS50835"/>
    </source>
</evidence>
<keyword evidence="8" id="KW-0675">Receptor</keyword>
<dbReference type="GO" id="GO:0031295">
    <property type="term" value="P:T cell costimulation"/>
    <property type="evidence" value="ECO:0007669"/>
    <property type="project" value="TreeGrafter"/>
</dbReference>
<evidence type="ECO:0000256" key="11">
    <source>
        <dbReference type="SAM" id="MobiDB-lite"/>
    </source>
</evidence>
<dbReference type="AlphaFoldDB" id="A0A3S2UQX3"/>
<feature type="region of interest" description="Disordered" evidence="11">
    <location>
        <begin position="312"/>
        <end position="342"/>
    </location>
</feature>
<dbReference type="Pfam" id="PF07686">
    <property type="entry name" value="V-set"/>
    <property type="match status" value="1"/>
</dbReference>